<keyword evidence="3" id="KW-0508">mRNA splicing</keyword>
<feature type="region of interest" description="Disordered" evidence="6">
    <location>
        <begin position="69"/>
        <end position="225"/>
    </location>
</feature>
<dbReference type="PANTHER" id="PTHR14212">
    <property type="entry name" value="U4/U6-ASSOCIATED RNA SPLICING FACTOR-RELATED"/>
    <property type="match status" value="1"/>
</dbReference>
<evidence type="ECO:0000313" key="9">
    <source>
        <dbReference type="EMBL" id="KAF2496625.1"/>
    </source>
</evidence>
<feature type="compositionally biased region" description="Polar residues" evidence="6">
    <location>
        <begin position="86"/>
        <end position="100"/>
    </location>
</feature>
<keyword evidence="10" id="KW-1185">Reference proteome</keyword>
<name>A0A6A6QW33_9PEZI</name>
<feature type="region of interest" description="Disordered" evidence="6">
    <location>
        <begin position="404"/>
        <end position="424"/>
    </location>
</feature>
<keyword evidence="4" id="KW-0539">Nucleus</keyword>
<dbReference type="Pfam" id="PF08572">
    <property type="entry name" value="PRP3"/>
    <property type="match status" value="1"/>
</dbReference>
<feature type="region of interest" description="Disordered" evidence="6">
    <location>
        <begin position="1"/>
        <end position="34"/>
    </location>
</feature>
<reference evidence="9" key="1">
    <citation type="journal article" date="2020" name="Stud. Mycol.">
        <title>101 Dothideomycetes genomes: a test case for predicting lifestyles and emergence of pathogens.</title>
        <authorList>
            <person name="Haridas S."/>
            <person name="Albert R."/>
            <person name="Binder M."/>
            <person name="Bloem J."/>
            <person name="Labutti K."/>
            <person name="Salamov A."/>
            <person name="Andreopoulos B."/>
            <person name="Baker S."/>
            <person name="Barry K."/>
            <person name="Bills G."/>
            <person name="Bluhm B."/>
            <person name="Cannon C."/>
            <person name="Castanera R."/>
            <person name="Culley D."/>
            <person name="Daum C."/>
            <person name="Ezra D."/>
            <person name="Gonzalez J."/>
            <person name="Henrissat B."/>
            <person name="Kuo A."/>
            <person name="Liang C."/>
            <person name="Lipzen A."/>
            <person name="Lutzoni F."/>
            <person name="Magnuson J."/>
            <person name="Mondo S."/>
            <person name="Nolan M."/>
            <person name="Ohm R."/>
            <person name="Pangilinan J."/>
            <person name="Park H.-J."/>
            <person name="Ramirez L."/>
            <person name="Alfaro M."/>
            <person name="Sun H."/>
            <person name="Tritt A."/>
            <person name="Yoshinaga Y."/>
            <person name="Zwiers L.-H."/>
            <person name="Turgeon B."/>
            <person name="Goodwin S."/>
            <person name="Spatafora J."/>
            <person name="Crous P."/>
            <person name="Grigoriev I."/>
        </authorList>
    </citation>
    <scope>NUCLEOTIDE SEQUENCE</scope>
    <source>
        <strain evidence="9">CBS 269.34</strain>
    </source>
</reference>
<proteinExistence type="predicted"/>
<sequence>MPEKRPYPDENGARNDSKRSRSNHGSPAPANADKLQAALAARAKVDAQLAAKRDAGIADARARAAAIAAKFGRPAPGQAPPAAPQSTSTNGHSTAPTGQSEAEDKNAALKARIAQALAGRAGSSATPPQRPPPPPTQTRIQHSPPDVDDAAQRARGGLNVGLHPSLMGEMKQEPKGKGKPMAPKFATTMANRRGESPAADEEKEEKNPYLDTTEKAGPDRSRLPRQIVMNQKGKYIEQGARLRRQEEMEALKRRIAAETRKKQLEESNEKGFLIPEPPVCEWWDEVLLDATDYSALDDPEKLKFNNDDSIVTVYVQHPVEIRPPQEKLVIPVKPMYLTKTETKKVRRQRRAAENKEKQAKIRLGLEPPPPPKVKRGNMMRVLGEQAIADPTAIEALVEKQIRERQEAHEEANEARRLSKDQRHEKLAAQQLGDAAKGMHLCVYKINNLSYGKHRFQVDKNAKDNALTGITILNPDFSLVIVEGGAKSCDLYKKLMLHRIKWTENGMPNSVREGNKEAEVAWLNSVDEEGQLKDFSQNKCTLIWEGEEKQRAFRKWGSRVCETDGEAKEVLTRAKMDSFWALAKSAA</sequence>
<dbReference type="GO" id="GO:0046540">
    <property type="term" value="C:U4/U6 x U5 tri-snRNP complex"/>
    <property type="evidence" value="ECO:0007669"/>
    <property type="project" value="InterPro"/>
</dbReference>
<dbReference type="InterPro" id="IPR010541">
    <property type="entry name" value="Prp3_C"/>
</dbReference>
<evidence type="ECO:0000256" key="1">
    <source>
        <dbReference type="ARBA" id="ARBA00004123"/>
    </source>
</evidence>
<dbReference type="OrthoDB" id="10264544at2759"/>
<feature type="compositionally biased region" description="Basic and acidic residues" evidence="6">
    <location>
        <begin position="204"/>
        <end position="222"/>
    </location>
</feature>
<dbReference type="CDD" id="cd24162">
    <property type="entry name" value="Prp3_C"/>
    <property type="match status" value="1"/>
</dbReference>
<dbReference type="GO" id="GO:0000398">
    <property type="term" value="P:mRNA splicing, via spliceosome"/>
    <property type="evidence" value="ECO:0007669"/>
    <property type="project" value="InterPro"/>
</dbReference>
<evidence type="ECO:0000256" key="2">
    <source>
        <dbReference type="ARBA" id="ARBA00022664"/>
    </source>
</evidence>
<dbReference type="PANTHER" id="PTHR14212:SF0">
    <property type="entry name" value="U4_U6 SMALL NUCLEAR RIBONUCLEOPROTEIN PRP3"/>
    <property type="match status" value="1"/>
</dbReference>
<dbReference type="InterPro" id="IPR027104">
    <property type="entry name" value="Prp3"/>
</dbReference>
<feature type="domain" description="Small nuclear ribonucleoprotein Prp3 C-terminal" evidence="7">
    <location>
        <begin position="441"/>
        <end position="582"/>
    </location>
</feature>
<dbReference type="EMBL" id="MU004187">
    <property type="protein sequence ID" value="KAF2496625.1"/>
    <property type="molecule type" value="Genomic_DNA"/>
</dbReference>
<feature type="domain" description="Pre-mRNA-splicing factor 3" evidence="8">
    <location>
        <begin position="207"/>
        <end position="417"/>
    </location>
</feature>
<keyword evidence="5" id="KW-0175">Coiled coil</keyword>
<protein>
    <submittedName>
        <fullName evidence="9">PRP3-domain-containing protein</fullName>
    </submittedName>
</protein>
<dbReference type="Pfam" id="PF06544">
    <property type="entry name" value="Prp3_C"/>
    <property type="match status" value="1"/>
</dbReference>
<comment type="subcellular location">
    <subcellularLocation>
        <location evidence="1">Nucleus</location>
    </subcellularLocation>
</comment>
<evidence type="ECO:0000256" key="6">
    <source>
        <dbReference type="SAM" id="MobiDB-lite"/>
    </source>
</evidence>
<dbReference type="AlphaFoldDB" id="A0A6A6QW33"/>
<feature type="compositionally biased region" description="Basic and acidic residues" evidence="6">
    <location>
        <begin position="1"/>
        <end position="19"/>
    </location>
</feature>
<dbReference type="Proteomes" id="UP000799750">
    <property type="component" value="Unassembled WGS sequence"/>
</dbReference>
<keyword evidence="2" id="KW-0507">mRNA processing</keyword>
<feature type="coiled-coil region" evidence="5">
    <location>
        <begin position="241"/>
        <end position="268"/>
    </location>
</feature>
<evidence type="ECO:0000313" key="10">
    <source>
        <dbReference type="Proteomes" id="UP000799750"/>
    </source>
</evidence>
<evidence type="ECO:0000256" key="5">
    <source>
        <dbReference type="SAM" id="Coils"/>
    </source>
</evidence>
<dbReference type="InterPro" id="IPR013881">
    <property type="entry name" value="Pre-mRNA_splic_Prp3_dom"/>
</dbReference>
<organism evidence="9 10">
    <name type="scientific">Lophium mytilinum</name>
    <dbReference type="NCBI Taxonomy" id="390894"/>
    <lineage>
        <taxon>Eukaryota</taxon>
        <taxon>Fungi</taxon>
        <taxon>Dikarya</taxon>
        <taxon>Ascomycota</taxon>
        <taxon>Pezizomycotina</taxon>
        <taxon>Dothideomycetes</taxon>
        <taxon>Pleosporomycetidae</taxon>
        <taxon>Mytilinidiales</taxon>
        <taxon>Mytilinidiaceae</taxon>
        <taxon>Lophium</taxon>
    </lineage>
</organism>
<accession>A0A6A6QW33</accession>
<feature type="compositionally biased region" description="Low complexity" evidence="6">
    <location>
        <begin position="108"/>
        <end position="118"/>
    </location>
</feature>
<evidence type="ECO:0000256" key="4">
    <source>
        <dbReference type="ARBA" id="ARBA00023242"/>
    </source>
</evidence>
<evidence type="ECO:0000256" key="3">
    <source>
        <dbReference type="ARBA" id="ARBA00023187"/>
    </source>
</evidence>
<gene>
    <name evidence="9" type="ORF">BU16DRAFT_525784</name>
</gene>
<evidence type="ECO:0000259" key="8">
    <source>
        <dbReference type="Pfam" id="PF08572"/>
    </source>
</evidence>
<evidence type="ECO:0000259" key="7">
    <source>
        <dbReference type="Pfam" id="PF06544"/>
    </source>
</evidence>